<organism evidence="3 4">
    <name type="scientific">Lolium multiflorum</name>
    <name type="common">Italian ryegrass</name>
    <name type="synonym">Lolium perenne subsp. multiflorum</name>
    <dbReference type="NCBI Taxonomy" id="4521"/>
    <lineage>
        <taxon>Eukaryota</taxon>
        <taxon>Viridiplantae</taxon>
        <taxon>Streptophyta</taxon>
        <taxon>Embryophyta</taxon>
        <taxon>Tracheophyta</taxon>
        <taxon>Spermatophyta</taxon>
        <taxon>Magnoliopsida</taxon>
        <taxon>Liliopsida</taxon>
        <taxon>Poales</taxon>
        <taxon>Poaceae</taxon>
        <taxon>BOP clade</taxon>
        <taxon>Pooideae</taxon>
        <taxon>Poodae</taxon>
        <taxon>Poeae</taxon>
        <taxon>Poeae Chloroplast Group 2 (Poeae type)</taxon>
        <taxon>Loliodinae</taxon>
        <taxon>Loliinae</taxon>
        <taxon>Lolium</taxon>
    </lineage>
</organism>
<dbReference type="SUPFAM" id="SSF49870">
    <property type="entry name" value="Osmotin, thaumatin-like protein"/>
    <property type="match status" value="1"/>
</dbReference>
<gene>
    <name evidence="3" type="ORF">QYE76_023363</name>
</gene>
<evidence type="ECO:0000313" key="4">
    <source>
        <dbReference type="Proteomes" id="UP001231189"/>
    </source>
</evidence>
<feature type="chain" id="PRO_5041974106" evidence="2">
    <location>
        <begin position="23"/>
        <end position="192"/>
    </location>
</feature>
<protein>
    <submittedName>
        <fullName evidence="3">Uncharacterized protein</fullName>
    </submittedName>
</protein>
<evidence type="ECO:0000256" key="2">
    <source>
        <dbReference type="SAM" id="SignalP"/>
    </source>
</evidence>
<dbReference type="PANTHER" id="PTHR31048">
    <property type="entry name" value="OS03G0233200 PROTEIN"/>
    <property type="match status" value="1"/>
</dbReference>
<dbReference type="PROSITE" id="PS00316">
    <property type="entry name" value="THAUMATIN_1"/>
    <property type="match status" value="1"/>
</dbReference>
<dbReference type="Proteomes" id="UP001231189">
    <property type="component" value="Unassembled WGS sequence"/>
</dbReference>
<dbReference type="SMART" id="SM00205">
    <property type="entry name" value="THN"/>
    <property type="match status" value="1"/>
</dbReference>
<evidence type="ECO:0000256" key="1">
    <source>
        <dbReference type="ARBA" id="ARBA00022821"/>
    </source>
</evidence>
<keyword evidence="1" id="KW-0611">Plant defense</keyword>
<dbReference type="InterPro" id="IPR001938">
    <property type="entry name" value="Thaumatin"/>
</dbReference>
<keyword evidence="2" id="KW-0732">Signal</keyword>
<sequence length="192" mass="20342">MPATGASSALLLLLLLVATTEATILNITNRCSYTVWPATLPVGGGARELESGQVWTLDVPTGITGCLWARTGCWFSSNGKGSCKTGDCGGEFACNISGKPPYTVAEIETAAAKLDDISLVQRLQCTHGNPCRCRCKEESAARDCGARPTSVTVPRGDEGARGLQQHARNWLQQLPTQASLADVLNAYSRLSE</sequence>
<dbReference type="InterPro" id="IPR037176">
    <property type="entry name" value="Osmotin/thaumatin-like_sf"/>
</dbReference>
<dbReference type="PRINTS" id="PR00347">
    <property type="entry name" value="THAUMATIN"/>
</dbReference>
<name>A0AAD8RC05_LOLMU</name>
<reference evidence="3" key="1">
    <citation type="submission" date="2023-07" db="EMBL/GenBank/DDBJ databases">
        <title>A chromosome-level genome assembly of Lolium multiflorum.</title>
        <authorList>
            <person name="Chen Y."/>
            <person name="Copetti D."/>
            <person name="Kolliker R."/>
            <person name="Studer B."/>
        </authorList>
    </citation>
    <scope>NUCLEOTIDE SEQUENCE</scope>
    <source>
        <strain evidence="3">02402/16</strain>
        <tissue evidence="3">Leaf</tissue>
    </source>
</reference>
<comment type="caution">
    <text evidence="3">The sequence shown here is derived from an EMBL/GenBank/DDBJ whole genome shotgun (WGS) entry which is preliminary data.</text>
</comment>
<accession>A0AAD8RC05</accession>
<dbReference type="EMBL" id="JAUUTY010000006">
    <property type="protein sequence ID" value="KAK1617846.1"/>
    <property type="molecule type" value="Genomic_DNA"/>
</dbReference>
<dbReference type="Pfam" id="PF00314">
    <property type="entry name" value="Thaumatin"/>
    <property type="match status" value="1"/>
</dbReference>
<dbReference type="GO" id="GO:0006952">
    <property type="term" value="P:defense response"/>
    <property type="evidence" value="ECO:0007669"/>
    <property type="project" value="UniProtKB-KW"/>
</dbReference>
<keyword evidence="4" id="KW-1185">Reference proteome</keyword>
<dbReference type="InterPro" id="IPR017949">
    <property type="entry name" value="Thaumatin_CS"/>
</dbReference>
<evidence type="ECO:0000313" key="3">
    <source>
        <dbReference type="EMBL" id="KAK1617846.1"/>
    </source>
</evidence>
<dbReference type="AlphaFoldDB" id="A0AAD8RC05"/>
<proteinExistence type="predicted"/>
<dbReference type="PROSITE" id="PS51367">
    <property type="entry name" value="THAUMATIN_2"/>
    <property type="match status" value="1"/>
</dbReference>
<feature type="signal peptide" evidence="2">
    <location>
        <begin position="1"/>
        <end position="22"/>
    </location>
</feature>
<dbReference type="Gene3D" id="2.60.110.10">
    <property type="entry name" value="Thaumatin"/>
    <property type="match status" value="1"/>
</dbReference>